<dbReference type="EMBL" id="JAPDNS010000002">
    <property type="protein sequence ID" value="MCW3485920.1"/>
    <property type="molecule type" value="Genomic_DNA"/>
</dbReference>
<evidence type="ECO:0000259" key="2">
    <source>
        <dbReference type="Pfam" id="PF11795"/>
    </source>
</evidence>
<gene>
    <name evidence="3" type="ORF">OL497_18595</name>
</gene>
<dbReference type="InterPro" id="IPR024537">
    <property type="entry name" value="DUF3322"/>
</dbReference>
<dbReference type="Proteomes" id="UP001207742">
    <property type="component" value="Unassembled WGS sequence"/>
</dbReference>
<dbReference type="InterPro" id="IPR024534">
    <property type="entry name" value="JetD_C"/>
</dbReference>
<dbReference type="Pfam" id="PF11795">
    <property type="entry name" value="DUF3322"/>
    <property type="match status" value="1"/>
</dbReference>
<dbReference type="Pfam" id="PF09983">
    <property type="entry name" value="JetD_C"/>
    <property type="match status" value="1"/>
</dbReference>
<feature type="domain" description="DUF3322" evidence="2">
    <location>
        <begin position="4"/>
        <end position="188"/>
    </location>
</feature>
<evidence type="ECO:0000259" key="1">
    <source>
        <dbReference type="Pfam" id="PF09983"/>
    </source>
</evidence>
<protein>
    <submittedName>
        <fullName evidence="3">DUF2220 family protein</fullName>
    </submittedName>
</protein>
<feature type="domain" description="Wadjet protein JetD C-terminal" evidence="1">
    <location>
        <begin position="211"/>
        <end position="376"/>
    </location>
</feature>
<organism evidence="3 4">
    <name type="scientific">Chitinophaga nivalis</name>
    <dbReference type="NCBI Taxonomy" id="2991709"/>
    <lineage>
        <taxon>Bacteria</taxon>
        <taxon>Pseudomonadati</taxon>
        <taxon>Bacteroidota</taxon>
        <taxon>Chitinophagia</taxon>
        <taxon>Chitinophagales</taxon>
        <taxon>Chitinophagaceae</taxon>
        <taxon>Chitinophaga</taxon>
    </lineage>
</organism>
<comment type="caution">
    <text evidence="3">The sequence shown here is derived from an EMBL/GenBank/DDBJ whole genome shotgun (WGS) entry which is preliminary data.</text>
</comment>
<dbReference type="RefSeq" id="WP_264732737.1">
    <property type="nucleotide sequence ID" value="NZ_JAPDNR010000001.1"/>
</dbReference>
<reference evidence="3 4" key="1">
    <citation type="submission" date="2022-10" db="EMBL/GenBank/DDBJ databases">
        <title>Chitinophaga nivalis PC15 sp. nov., isolated from Pyeongchang county, South Korea.</title>
        <authorList>
            <person name="Trinh H.N."/>
        </authorList>
    </citation>
    <scope>NUCLEOTIDE SEQUENCE [LARGE SCALE GENOMIC DNA]</scope>
    <source>
        <strain evidence="3 4">PC14</strain>
    </source>
</reference>
<proteinExistence type="predicted"/>
<keyword evidence="4" id="KW-1185">Reference proteome</keyword>
<sequence>MISPEEIKVQASKWWKPLLQSKISGAVFFPKVIDRIGKVKSDHITQRFELLQQEITILYHHSKNQTGIGYLVKTAGHNFRRTGSHELPDAIVFETMEDYLFFTGKKKEWNVFLASYESIMSEIPALKDWTWEHCLWLTDHNVKWVDVLKVCHYFIQTPRPNLYLRQLPIAIHTKFIEDNTVLIKSLLDFLIPGDIRDLTQKRFAERFFLKYNETLVRIRILDDHKLLDGRFSDISIPLSDFEKAEFTAEYVLITENQMNFLALPPIPSTIAIWSGGGFNISYLKRVMWLQHKKIFYWGDIDEHGFQILHQLRSYYPLATSIMMDRITFDLYNEYAVEGFRNKSERLGSLTEEENEMYQHLKTLHKNNRLEQEKLPQVYIDSYLGKISKK</sequence>
<name>A0ABT3IQ51_9BACT</name>
<evidence type="ECO:0000313" key="4">
    <source>
        <dbReference type="Proteomes" id="UP001207742"/>
    </source>
</evidence>
<evidence type="ECO:0000313" key="3">
    <source>
        <dbReference type="EMBL" id="MCW3485920.1"/>
    </source>
</evidence>
<accession>A0ABT3IQ51</accession>